<feature type="region of interest" description="Disordered" evidence="1">
    <location>
        <begin position="102"/>
        <end position="172"/>
    </location>
</feature>
<feature type="compositionally biased region" description="Polar residues" evidence="1">
    <location>
        <begin position="889"/>
        <end position="899"/>
    </location>
</feature>
<dbReference type="AlphaFoldDB" id="A0A4E9DTZ6"/>
<feature type="compositionally biased region" description="Polar residues" evidence="1">
    <location>
        <begin position="849"/>
        <end position="866"/>
    </location>
</feature>
<feature type="compositionally biased region" description="Polar residues" evidence="1">
    <location>
        <begin position="686"/>
        <end position="702"/>
    </location>
</feature>
<evidence type="ECO:0000313" key="2">
    <source>
        <dbReference type="EMBL" id="VIO57021.1"/>
    </source>
</evidence>
<feature type="compositionally biased region" description="Basic and acidic residues" evidence="1">
    <location>
        <begin position="44"/>
        <end position="56"/>
    </location>
</feature>
<proteinExistence type="predicted"/>
<accession>A0A4E9DTZ6</accession>
<sequence length="1027" mass="115551">MVIHDCFNLDIVENDTSRDDDVDMDRDLEQELPNNDDDMEAESEAERKRAIREGKKSVRPNQAFGLFPVYNPDELRIIQQGFSESPEGLMTTDELEEYFIPGRNRTIARPPPRPESLLDSITVKPNPPPGKKRVGRPRNDDRTAKKPKNRRGGSRPPPVNSNAHQTYNTYLHPGPPACQRFGQQHYERQEDAPTEVRANGTPHYLSIMANRVTLDHGREDIFDGIDPIVARQTREFFARTSIEPPKNNKALYILHHFMMKREEENNPFFKESKTKKRIKILKKDPLTDEEKAQLKKLLKSLTRGEWGVDNHVEAWDDLSWGVKWVILWILNRTNRFAKIVSLILHLRHRQAREFTEQYTRQYFMWEIWKENVERIPHAALLEHALEKRQTVAELLQQYRPPLYTEQISRQDEEKGMFFLINLNNTAVTEEFKAFMHEKQPGFLRLDIEWDFIQETIDNQQILASVGIGWLNPSEVAKVMMRSLPKKVSEQNAGLRDPLSTITLSGATFEDEGHDSDMSQNEVEPTDDSQALEMGKRLVELEAHDEEVGLEDLPLPEAPLLPLIPGPHGPQATPDQQQMLRFALQRTAPESYSIVHGVYASRLVSTLEEEERAPFPAQSAFRPRGFPFYARHIAGIVGHSDEDPVGEVLRGSESQCMGSTDQQLARHGTLSARVRSSPQIAKRGSFNLGQQTGSSSAMQNSRNESGCYSKWQVNNLANPPNVEHNTFGPSTRSIPHQLQEPEAAPTPSKQLRQMLEKYQGFLTKSNKEEKGASTDDDSDDGTAMELGDVAPPEPENDEDYCPKKKSARKPPKKKTTAVRKSGRPVGRPRKATLKKNNTATPKNVGDTEAGESSTLDSFDVQKTPTKKQTGDIPLDSGPPSSGRIKLIVRPSQTSTSNEPNNPKPEVTMPRIDTPTPSRARVSKAKYAISAQYATYASMSTSARFAQTAVDSAKGIADTATLDAPSNIIDPNKLILGFSNIKKDGKQHVDRAEFAWRAERAEFAGTAFEADDALQILARGEHGDAKGTD</sequence>
<feature type="region of interest" description="Disordered" evidence="1">
    <location>
        <begin position="508"/>
        <end position="528"/>
    </location>
</feature>
<feature type="compositionally biased region" description="Basic residues" evidence="1">
    <location>
        <begin position="802"/>
        <end position="832"/>
    </location>
</feature>
<feature type="compositionally biased region" description="Polar residues" evidence="1">
    <location>
        <begin position="717"/>
        <end position="735"/>
    </location>
</feature>
<protein>
    <submittedName>
        <fullName evidence="2">Uncharacterized protein</fullName>
    </submittedName>
</protein>
<feature type="region of interest" description="Disordered" evidence="1">
    <location>
        <begin position="662"/>
        <end position="702"/>
    </location>
</feature>
<feature type="compositionally biased region" description="Polar residues" evidence="1">
    <location>
        <begin position="160"/>
        <end position="169"/>
    </location>
</feature>
<feature type="region of interest" description="Disordered" evidence="1">
    <location>
        <begin position="16"/>
        <end position="56"/>
    </location>
</feature>
<feature type="region of interest" description="Disordered" evidence="1">
    <location>
        <begin position="761"/>
        <end position="916"/>
    </location>
</feature>
<feature type="compositionally biased region" description="Basic and acidic residues" evidence="1">
    <location>
        <begin position="16"/>
        <end position="29"/>
    </location>
</feature>
<dbReference type="EMBL" id="CAAKMV010000127">
    <property type="protein sequence ID" value="VIO57021.1"/>
    <property type="molecule type" value="Genomic_DNA"/>
</dbReference>
<name>A0A4E9DTZ6_GIBZA</name>
<reference evidence="2" key="1">
    <citation type="submission" date="2019-04" db="EMBL/GenBank/DDBJ databases">
        <authorList>
            <person name="Melise S."/>
            <person name="Noan J."/>
            <person name="Okalmin O."/>
        </authorList>
    </citation>
    <scope>NUCLEOTIDE SEQUENCE</scope>
    <source>
        <strain evidence="2">FN9</strain>
    </source>
</reference>
<organism evidence="2">
    <name type="scientific">Gibberella zeae</name>
    <name type="common">Wheat head blight fungus</name>
    <name type="synonym">Fusarium graminearum</name>
    <dbReference type="NCBI Taxonomy" id="5518"/>
    <lineage>
        <taxon>Eukaryota</taxon>
        <taxon>Fungi</taxon>
        <taxon>Dikarya</taxon>
        <taxon>Ascomycota</taxon>
        <taxon>Pezizomycotina</taxon>
        <taxon>Sordariomycetes</taxon>
        <taxon>Hypocreomycetidae</taxon>
        <taxon>Hypocreales</taxon>
        <taxon>Nectriaceae</taxon>
        <taxon>Fusarium</taxon>
    </lineage>
</organism>
<feature type="region of interest" description="Disordered" evidence="1">
    <location>
        <begin position="717"/>
        <end position="747"/>
    </location>
</feature>
<feature type="compositionally biased region" description="Acidic residues" evidence="1">
    <location>
        <begin position="30"/>
        <end position="43"/>
    </location>
</feature>
<evidence type="ECO:0000256" key="1">
    <source>
        <dbReference type="SAM" id="MobiDB-lite"/>
    </source>
</evidence>
<gene>
    <name evidence="2" type="ORF">FUG_LOCUS237220</name>
</gene>